<evidence type="ECO:0000313" key="5">
    <source>
        <dbReference type="Proteomes" id="UP001326715"/>
    </source>
</evidence>
<protein>
    <submittedName>
        <fullName evidence="2">Uncharacterized protein</fullName>
    </submittedName>
</protein>
<feature type="transmembrane region" description="Helical" evidence="1">
    <location>
        <begin position="139"/>
        <end position="158"/>
    </location>
</feature>
<reference evidence="2 4" key="1">
    <citation type="submission" date="2016-11" db="EMBL/GenBank/DDBJ databases">
        <authorList>
            <person name="Jaros S."/>
            <person name="Januszkiewicz K."/>
            <person name="Wedrychowicz H."/>
        </authorList>
    </citation>
    <scope>NUCLEOTIDE SEQUENCE [LARGE SCALE GENOMIC DNA]</scope>
    <source>
        <strain evidence="2 4">DSM 784</strain>
    </source>
</reference>
<keyword evidence="1" id="KW-1133">Transmembrane helix</keyword>
<dbReference type="OrthoDB" id="6400838at2"/>
<feature type="transmembrane region" description="Helical" evidence="1">
    <location>
        <begin position="102"/>
        <end position="127"/>
    </location>
</feature>
<name>A0A1K1RNU5_9BACT</name>
<keyword evidence="1" id="KW-0472">Membrane</keyword>
<evidence type="ECO:0000313" key="2">
    <source>
        <dbReference type="EMBL" id="SFW73832.1"/>
    </source>
</evidence>
<evidence type="ECO:0000256" key="1">
    <source>
        <dbReference type="SAM" id="Phobius"/>
    </source>
</evidence>
<keyword evidence="1" id="KW-0812">Transmembrane</keyword>
<accession>A0A1K1RNU5</accession>
<gene>
    <name evidence="2" type="ORF">SAMN05661012_04060</name>
    <name evidence="3" type="ORF">SR876_10120</name>
</gene>
<dbReference type="EMBL" id="CP140154">
    <property type="protein sequence ID" value="WQG91860.1"/>
    <property type="molecule type" value="Genomic_DNA"/>
</dbReference>
<reference evidence="3 5" key="2">
    <citation type="submission" date="2023-11" db="EMBL/GenBank/DDBJ databases">
        <title>MicrobeMod: A computational toolkit for identifying prokaryotic methylation and restriction-modification with nanopore sequencing.</title>
        <authorList>
            <person name="Crits-Christoph A."/>
            <person name="Kang S.C."/>
            <person name="Lee H."/>
            <person name="Ostrov N."/>
        </authorList>
    </citation>
    <scope>NUCLEOTIDE SEQUENCE [LARGE SCALE GENOMIC DNA]</scope>
    <source>
        <strain evidence="3 5">ATCC 23090</strain>
    </source>
</reference>
<dbReference type="AlphaFoldDB" id="A0A1K1RNU5"/>
<dbReference type="Proteomes" id="UP001326715">
    <property type="component" value="Chromosome"/>
</dbReference>
<sequence length="179" mass="20008">MNLKSLLPFERYTLVTTLKEEEVMRRLEANVSPKKSISLLVVSRYGPKKDPADKPYTGAITGPCFEIMRVINYRNSFLPIVKGEVIHFLGKTEIKVKSSPHIAVLVFSAFWMSVVLLICVAMLLAAIGDHSAKFDPAGLTPFGMLVFGSLLFTIPYKIEAKKTKQFLLDLLDSEEVKEA</sequence>
<organism evidence="2 4">
    <name type="scientific">Chitinophaga sancti</name>
    <dbReference type="NCBI Taxonomy" id="1004"/>
    <lineage>
        <taxon>Bacteria</taxon>
        <taxon>Pseudomonadati</taxon>
        <taxon>Bacteroidota</taxon>
        <taxon>Chitinophagia</taxon>
        <taxon>Chitinophagales</taxon>
        <taxon>Chitinophagaceae</taxon>
        <taxon>Chitinophaga</taxon>
    </lineage>
</organism>
<proteinExistence type="predicted"/>
<dbReference type="EMBL" id="FPIZ01000013">
    <property type="protein sequence ID" value="SFW73832.1"/>
    <property type="molecule type" value="Genomic_DNA"/>
</dbReference>
<keyword evidence="5" id="KW-1185">Reference proteome</keyword>
<dbReference type="Proteomes" id="UP000183788">
    <property type="component" value="Unassembled WGS sequence"/>
</dbReference>
<dbReference type="RefSeq" id="WP_072363059.1">
    <property type="nucleotide sequence ID" value="NZ_CBHWAX010000009.1"/>
</dbReference>
<evidence type="ECO:0000313" key="3">
    <source>
        <dbReference type="EMBL" id="WQG91860.1"/>
    </source>
</evidence>
<dbReference type="STRING" id="1004.SAMN05661012_04060"/>
<evidence type="ECO:0000313" key="4">
    <source>
        <dbReference type="Proteomes" id="UP000183788"/>
    </source>
</evidence>